<gene>
    <name evidence="4" type="ORF">H9X83_06530</name>
</gene>
<dbReference type="InterPro" id="IPR043128">
    <property type="entry name" value="Rev_trsase/Diguanyl_cyclase"/>
</dbReference>
<dbReference type="SUPFAM" id="SSF141868">
    <property type="entry name" value="EAL domain-like"/>
    <property type="match status" value="1"/>
</dbReference>
<evidence type="ECO:0000313" key="5">
    <source>
        <dbReference type="Proteomes" id="UP000729290"/>
    </source>
</evidence>
<dbReference type="Gene3D" id="3.20.20.450">
    <property type="entry name" value="EAL domain"/>
    <property type="match status" value="1"/>
</dbReference>
<dbReference type="Gene3D" id="3.40.190.10">
    <property type="entry name" value="Periplasmic binding protein-like II"/>
    <property type="match status" value="3"/>
</dbReference>
<dbReference type="InterPro" id="IPR000160">
    <property type="entry name" value="GGDEF_dom"/>
</dbReference>
<dbReference type="PANTHER" id="PTHR33121">
    <property type="entry name" value="CYCLIC DI-GMP PHOSPHODIESTERASE PDEF"/>
    <property type="match status" value="1"/>
</dbReference>
<feature type="domain" description="EAL" evidence="2">
    <location>
        <begin position="711"/>
        <end position="967"/>
    </location>
</feature>
<protein>
    <submittedName>
        <fullName evidence="4">EAL domain-containing protein</fullName>
    </submittedName>
</protein>
<dbReference type="Gene3D" id="3.30.70.270">
    <property type="match status" value="1"/>
</dbReference>
<dbReference type="InterPro" id="IPR050706">
    <property type="entry name" value="Cyclic-di-GMP_PDE-like"/>
</dbReference>
<dbReference type="SMART" id="SM00267">
    <property type="entry name" value="GGDEF"/>
    <property type="match status" value="1"/>
</dbReference>
<keyword evidence="1" id="KW-1133">Transmembrane helix</keyword>
<dbReference type="SUPFAM" id="SSF53850">
    <property type="entry name" value="Periplasmic binding protein-like II"/>
    <property type="match status" value="2"/>
</dbReference>
<evidence type="ECO:0000313" key="4">
    <source>
        <dbReference type="EMBL" id="MBM6877816.1"/>
    </source>
</evidence>
<dbReference type="InterPro" id="IPR035919">
    <property type="entry name" value="EAL_sf"/>
</dbReference>
<comment type="caution">
    <text evidence="4">The sequence shown here is derived from an EMBL/GenBank/DDBJ whole genome shotgun (WGS) entry which is preliminary data.</text>
</comment>
<dbReference type="EMBL" id="JACSNV010000007">
    <property type="protein sequence ID" value="MBM6877816.1"/>
    <property type="molecule type" value="Genomic_DNA"/>
</dbReference>
<reference evidence="4 5" key="1">
    <citation type="journal article" date="2021" name="Sci. Rep.">
        <title>The distribution of antibiotic resistance genes in chicken gut microbiota commensals.</title>
        <authorList>
            <person name="Juricova H."/>
            <person name="Matiasovicova J."/>
            <person name="Kubasova T."/>
            <person name="Cejkova D."/>
            <person name="Rychlik I."/>
        </authorList>
    </citation>
    <scope>NUCLEOTIDE SEQUENCE [LARGE SCALE GENOMIC DNA]</scope>
    <source>
        <strain evidence="4 5">An431b</strain>
    </source>
</reference>
<dbReference type="RefSeq" id="WP_205133656.1">
    <property type="nucleotide sequence ID" value="NZ_JACSNT010000007.1"/>
</dbReference>
<dbReference type="Pfam" id="PF00563">
    <property type="entry name" value="EAL"/>
    <property type="match status" value="1"/>
</dbReference>
<dbReference type="CDD" id="cd01948">
    <property type="entry name" value="EAL"/>
    <property type="match status" value="1"/>
</dbReference>
<dbReference type="SMART" id="SM00062">
    <property type="entry name" value="PBPb"/>
    <property type="match status" value="2"/>
</dbReference>
<dbReference type="InterPro" id="IPR029787">
    <property type="entry name" value="Nucleotide_cyclase"/>
</dbReference>
<keyword evidence="1" id="KW-0812">Transmembrane</keyword>
<dbReference type="InterPro" id="IPR001633">
    <property type="entry name" value="EAL_dom"/>
</dbReference>
<dbReference type="PROSITE" id="PS50883">
    <property type="entry name" value="EAL"/>
    <property type="match status" value="1"/>
</dbReference>
<dbReference type="PROSITE" id="PS50887">
    <property type="entry name" value="GGDEF"/>
    <property type="match status" value="1"/>
</dbReference>
<evidence type="ECO:0000256" key="1">
    <source>
        <dbReference type="SAM" id="Phobius"/>
    </source>
</evidence>
<name>A0ABS2G8M1_9FIRM</name>
<dbReference type="Pfam" id="PF00990">
    <property type="entry name" value="GGDEF"/>
    <property type="match status" value="1"/>
</dbReference>
<dbReference type="SUPFAM" id="SSF55073">
    <property type="entry name" value="Nucleotide cyclase"/>
    <property type="match status" value="1"/>
</dbReference>
<keyword evidence="5" id="KW-1185">Reference proteome</keyword>
<accession>A0ABS2G8M1</accession>
<dbReference type="Proteomes" id="UP000729290">
    <property type="component" value="Unassembled WGS sequence"/>
</dbReference>
<feature type="domain" description="GGDEF" evidence="3">
    <location>
        <begin position="568"/>
        <end position="702"/>
    </location>
</feature>
<feature type="transmembrane region" description="Helical" evidence="1">
    <location>
        <begin position="20"/>
        <end position="38"/>
    </location>
</feature>
<keyword evidence="1" id="KW-0472">Membrane</keyword>
<dbReference type="Pfam" id="PF00497">
    <property type="entry name" value="SBP_bac_3"/>
    <property type="match status" value="1"/>
</dbReference>
<dbReference type="SMART" id="SM00052">
    <property type="entry name" value="EAL"/>
    <property type="match status" value="1"/>
</dbReference>
<dbReference type="PANTHER" id="PTHR33121:SF70">
    <property type="entry name" value="SIGNALING PROTEIN YKOW"/>
    <property type="match status" value="1"/>
</dbReference>
<organism evidence="4 5">
    <name type="scientific">Anaerotignum lactatifermentans</name>
    <dbReference type="NCBI Taxonomy" id="160404"/>
    <lineage>
        <taxon>Bacteria</taxon>
        <taxon>Bacillati</taxon>
        <taxon>Bacillota</taxon>
        <taxon>Clostridia</taxon>
        <taxon>Lachnospirales</taxon>
        <taxon>Anaerotignaceae</taxon>
        <taxon>Anaerotignum</taxon>
    </lineage>
</organism>
<evidence type="ECO:0000259" key="2">
    <source>
        <dbReference type="PROSITE" id="PS50883"/>
    </source>
</evidence>
<evidence type="ECO:0000259" key="3">
    <source>
        <dbReference type="PROSITE" id="PS50887"/>
    </source>
</evidence>
<proteinExistence type="predicted"/>
<dbReference type="InterPro" id="IPR001638">
    <property type="entry name" value="Solute-binding_3/MltF_N"/>
</dbReference>
<sequence>MTVQFHGFEISGRLRKKRRYISACIFAVLIALLFPFGFTSYAATETQVVKVGFPIQAGNSYIDENGNYCGYLVDYLNQLDMFTHWDIQFVQVDGDLDTQLSTLMYMLMDGEIDIMGTMNRNIQLEGLFLYPNYSYGTTYTTLAVLDDDLRWIEEDYSHWDNIRVATYPGYEGRTQEFEYFAHANNFSYTLVECASYDDMVSAVMNGRADALIQVDISLEDNFRIIGRFSPTPYYFALTKGNTALLQQLDTAMRSLNNSQPNLQMELYNLHFRHKGSFQISQEHRDYIRSLGTLKVLFFDGNAPYQYVKDGQLEGFAVEYWKNFADQTGLQYETVIADTYQDAFTLVENGEVDLVAGAATNSTLSSLDNIHFSLPYYNSFSVTACSNQKPHEHSKDLPFMTNTEAALNEIRHTHDYAAQLDYYSLSFYLRKKDVYDGVIVDWSNIKNFSYAFGITNNIPGNFESILNQYISSVSEETMQTMLYRYSGETVEYTPGEWIIANRVLIICTFAVFITLMGAMGILLRNRRLKYQNLLAENRLLQLSMYDAMTGAYNEPQFLKLFNVCCGNREDLVLVALNIHGFKYINGTYGTKRADEVLCAVKDILESETRDGEFFCRPSADLFYLALREKNVDLLLSRTNQIFSKIIKAGTAILEGHPLSLYSGAVFVGSSPSPYNCSANINYMMTALAQAKQVNSSEVYIFNQPLHQTVQLRYYIETHMHSALEQKEYLLYLQPKMNLQTGQIDGAEALVRWKPADREMIYPGQFISFFEEKGFCAQLDLYMIDKVCETLRSWIDAGIPPIAISVNQTRSLFMREDYVDRLLEITNRHRISPQYIVLEILEGLVFKNIDAVNKTIQKLNQAGFHVSMDDFGCGYSSLNTLGKLDLDELKLDRTFLMDVVNDPAGPQAEVMASVFTLAKKLGIKTVAEGVETKACEDIIRTMPCDYGQGYFYGKPMPAEDFLQKFFASMKKE</sequence>